<proteinExistence type="predicted"/>
<dbReference type="KEGG" id="tasa:A1Q1_05371"/>
<dbReference type="VEuPathDB" id="FungiDB:A1Q1_05371"/>
<comment type="caution">
    <text evidence="2">The sequence shown here is derived from an EMBL/GenBank/DDBJ whole genome shotgun (WGS) entry which is preliminary data.</text>
</comment>
<feature type="compositionally biased region" description="Low complexity" evidence="1">
    <location>
        <begin position="65"/>
        <end position="78"/>
    </location>
</feature>
<gene>
    <name evidence="2" type="ORF">A1Q1_05371</name>
</gene>
<reference evidence="2 3" key="1">
    <citation type="journal article" date="2012" name="Eukaryot. Cell">
        <title>Draft genome sequence of CBS 2479, the standard type strain of Trichosporon asahii.</title>
        <authorList>
            <person name="Yang R.Y."/>
            <person name="Li H.T."/>
            <person name="Zhu H."/>
            <person name="Zhou G.P."/>
            <person name="Wang M."/>
            <person name="Wang L."/>
        </authorList>
    </citation>
    <scope>NUCLEOTIDE SEQUENCE [LARGE SCALE GENOMIC DNA]</scope>
    <source>
        <strain evidence="3">ATCC 90039 / CBS 2479 / JCM 2466 / KCTC 7840 / NCYC 2677 / UAMH 7654</strain>
    </source>
</reference>
<feature type="compositionally biased region" description="Polar residues" evidence="1">
    <location>
        <begin position="55"/>
        <end position="64"/>
    </location>
</feature>
<dbReference type="EMBL" id="ALBS01000304">
    <property type="protein sequence ID" value="EJT46160.1"/>
    <property type="molecule type" value="Genomic_DNA"/>
</dbReference>
<dbReference type="AlphaFoldDB" id="J4U7A7"/>
<dbReference type="Proteomes" id="UP000002748">
    <property type="component" value="Unassembled WGS sequence"/>
</dbReference>
<evidence type="ECO:0000313" key="2">
    <source>
        <dbReference type="EMBL" id="EJT46160.1"/>
    </source>
</evidence>
<name>J4U7A7_TRIAS</name>
<evidence type="ECO:0000313" key="3">
    <source>
        <dbReference type="Proteomes" id="UP000002748"/>
    </source>
</evidence>
<feature type="compositionally biased region" description="Polar residues" evidence="1">
    <location>
        <begin position="102"/>
        <end position="113"/>
    </location>
</feature>
<dbReference type="HOGENOM" id="CLU_991076_0_0_1"/>
<organism evidence="2 3">
    <name type="scientific">Trichosporon asahii var. asahii (strain ATCC 90039 / CBS 2479 / JCM 2466 / KCTC 7840 / NBRC 103889/ NCYC 2677 / UAMH 7654)</name>
    <name type="common">Yeast</name>
    <dbReference type="NCBI Taxonomy" id="1186058"/>
    <lineage>
        <taxon>Eukaryota</taxon>
        <taxon>Fungi</taxon>
        <taxon>Dikarya</taxon>
        <taxon>Basidiomycota</taxon>
        <taxon>Agaricomycotina</taxon>
        <taxon>Tremellomycetes</taxon>
        <taxon>Trichosporonales</taxon>
        <taxon>Trichosporonaceae</taxon>
        <taxon>Trichosporon</taxon>
    </lineage>
</organism>
<dbReference type="RefSeq" id="XP_014177578.1">
    <property type="nucleotide sequence ID" value="XM_014322103.1"/>
</dbReference>
<dbReference type="GeneID" id="25988883"/>
<sequence>MPRAPSNGRSSEKAPSRRRTSARRAGGSGGQRAPTESSDDEIYLRKRTRRLILSPDTTSSSGASTPKTTPQTTPQKPTANGTANGIADGVANGVSPAGQNGGPSATTQGSDNSPGRIATPATPAKGNRPSLRTLADLGLEDREAPPCPNYSGYSTLCLKDGQIEWERAYSLSPQHRPFIERMVSWFNSEDMTRDGISQVMRNDPDYRELFRRYRGLLGVRIGLLRQEFLPDAEGYEIVHVGPASNGATMTNGPSSSSAPAAAQATLRNGSQGGNAFLVASS</sequence>
<feature type="region of interest" description="Disordered" evidence="1">
    <location>
        <begin position="1"/>
        <end position="130"/>
    </location>
</feature>
<accession>J4U7A7</accession>
<evidence type="ECO:0000256" key="1">
    <source>
        <dbReference type="SAM" id="MobiDB-lite"/>
    </source>
</evidence>
<protein>
    <submittedName>
        <fullName evidence="2">Uncharacterized protein</fullName>
    </submittedName>
</protein>